<evidence type="ECO:0000256" key="4">
    <source>
        <dbReference type="ARBA" id="ARBA00022692"/>
    </source>
</evidence>
<keyword evidence="9" id="KW-1185">Reference proteome</keyword>
<name>A0A9X2DAV1_9ACTN</name>
<reference evidence="8" key="1">
    <citation type="submission" date="2022-05" db="EMBL/GenBank/DDBJ databases">
        <authorList>
            <person name="Tuo L."/>
        </authorList>
    </citation>
    <scope>NUCLEOTIDE SEQUENCE</scope>
    <source>
        <strain evidence="8">BSK12Z-4</strain>
    </source>
</reference>
<keyword evidence="5 7" id="KW-1133">Transmembrane helix</keyword>
<evidence type="ECO:0000256" key="7">
    <source>
        <dbReference type="SAM" id="Phobius"/>
    </source>
</evidence>
<dbReference type="InterPro" id="IPR036259">
    <property type="entry name" value="MFS_trans_sf"/>
</dbReference>
<feature type="transmembrane region" description="Helical" evidence="7">
    <location>
        <begin position="157"/>
        <end position="178"/>
    </location>
</feature>
<keyword evidence="3" id="KW-1003">Cell membrane</keyword>
<evidence type="ECO:0000256" key="2">
    <source>
        <dbReference type="ARBA" id="ARBA00022448"/>
    </source>
</evidence>
<dbReference type="EMBL" id="JAMOIL010000027">
    <property type="protein sequence ID" value="MCM0622007.1"/>
    <property type="molecule type" value="Genomic_DNA"/>
</dbReference>
<dbReference type="AlphaFoldDB" id="A0A9X2DAV1"/>
<comment type="caution">
    <text evidence="8">The sequence shown here is derived from an EMBL/GenBank/DDBJ whole genome shotgun (WGS) entry which is preliminary data.</text>
</comment>
<dbReference type="Proteomes" id="UP001139485">
    <property type="component" value="Unassembled WGS sequence"/>
</dbReference>
<feature type="transmembrane region" description="Helical" evidence="7">
    <location>
        <begin position="374"/>
        <end position="393"/>
    </location>
</feature>
<comment type="subcellular location">
    <subcellularLocation>
        <location evidence="1">Cell membrane</location>
        <topology evidence="1">Multi-pass membrane protein</topology>
    </subcellularLocation>
</comment>
<dbReference type="SUPFAM" id="SSF103473">
    <property type="entry name" value="MFS general substrate transporter"/>
    <property type="match status" value="1"/>
</dbReference>
<feature type="transmembrane region" description="Helical" evidence="7">
    <location>
        <begin position="12"/>
        <end position="32"/>
    </location>
</feature>
<feature type="transmembrane region" description="Helical" evidence="7">
    <location>
        <begin position="38"/>
        <end position="56"/>
    </location>
</feature>
<sequence length="409" mass="42095">MERALTFSTAGWALANGLFYSISALYFTQVIGLSAATVGWGLSVAGGVGVLCSLLGGRLADRVPADRIMQVSGIAQAVGLLVYVTADDALSFVLVASAVSGARSVQGSARQAMLAQWFSGRDRVAVRARLHVVLNVFIGVGTVLAALPLLVGTPAAYHATIVLVGVLALLAVVPVVGLRHRVPGLLERLGRRASPEEAAAPRVSPLRDRTYLTATLLTSLMALQFGLQGVVVPLWIAERTDAPHVMVSVVLVTNTVLVALTQVRVSRGTEDVAVSGRAVRRAGFLLLAACLVFPLSGWSALSVPVVVAVLLLAGVLATFGEVWGEAGSWGLSFELADPRAAGAYQGVSQTGMALAGMLAPGVLTSVVLGTGAPGWAVVGVGFAVVGSLTVVLADRVARRRTVADEVLAA</sequence>
<evidence type="ECO:0000256" key="6">
    <source>
        <dbReference type="ARBA" id="ARBA00023136"/>
    </source>
</evidence>
<keyword evidence="2" id="KW-0813">Transport</keyword>
<dbReference type="RefSeq" id="WP_250828311.1">
    <property type="nucleotide sequence ID" value="NZ_JAMOIL010000027.1"/>
</dbReference>
<dbReference type="GO" id="GO:0022857">
    <property type="term" value="F:transmembrane transporter activity"/>
    <property type="evidence" value="ECO:0007669"/>
    <property type="project" value="InterPro"/>
</dbReference>
<accession>A0A9X2DAV1</accession>
<dbReference type="PANTHER" id="PTHR23517:SF2">
    <property type="entry name" value="MULTIDRUG RESISTANCE PROTEIN MDTH"/>
    <property type="match status" value="1"/>
</dbReference>
<dbReference type="PANTHER" id="PTHR23517">
    <property type="entry name" value="RESISTANCE PROTEIN MDTM, PUTATIVE-RELATED-RELATED"/>
    <property type="match status" value="1"/>
</dbReference>
<organism evidence="8 9">
    <name type="scientific">Nocardioides bruguierae</name>
    <dbReference type="NCBI Taxonomy" id="2945102"/>
    <lineage>
        <taxon>Bacteria</taxon>
        <taxon>Bacillati</taxon>
        <taxon>Actinomycetota</taxon>
        <taxon>Actinomycetes</taxon>
        <taxon>Propionibacteriales</taxon>
        <taxon>Nocardioidaceae</taxon>
        <taxon>Nocardioides</taxon>
    </lineage>
</organism>
<evidence type="ECO:0000313" key="8">
    <source>
        <dbReference type="EMBL" id="MCM0622007.1"/>
    </source>
</evidence>
<evidence type="ECO:0000313" key="9">
    <source>
        <dbReference type="Proteomes" id="UP001139485"/>
    </source>
</evidence>
<protein>
    <submittedName>
        <fullName evidence="8">MFS transporter</fullName>
    </submittedName>
</protein>
<feature type="transmembrane region" description="Helical" evidence="7">
    <location>
        <begin position="242"/>
        <end position="261"/>
    </location>
</feature>
<gene>
    <name evidence="8" type="ORF">M8330_17080</name>
</gene>
<dbReference type="Pfam" id="PF07690">
    <property type="entry name" value="MFS_1"/>
    <property type="match status" value="1"/>
</dbReference>
<keyword evidence="4 7" id="KW-0812">Transmembrane</keyword>
<evidence type="ECO:0000256" key="3">
    <source>
        <dbReference type="ARBA" id="ARBA00022475"/>
    </source>
</evidence>
<dbReference type="GO" id="GO:0005886">
    <property type="term" value="C:plasma membrane"/>
    <property type="evidence" value="ECO:0007669"/>
    <property type="project" value="UniProtKB-SubCell"/>
</dbReference>
<proteinExistence type="predicted"/>
<feature type="transmembrane region" description="Helical" evidence="7">
    <location>
        <begin position="282"/>
        <end position="301"/>
    </location>
</feature>
<feature type="transmembrane region" description="Helical" evidence="7">
    <location>
        <begin position="211"/>
        <end position="236"/>
    </location>
</feature>
<dbReference type="InterPro" id="IPR011701">
    <property type="entry name" value="MFS"/>
</dbReference>
<evidence type="ECO:0000256" key="1">
    <source>
        <dbReference type="ARBA" id="ARBA00004651"/>
    </source>
</evidence>
<feature type="transmembrane region" description="Helical" evidence="7">
    <location>
        <begin position="130"/>
        <end position="151"/>
    </location>
</feature>
<dbReference type="Gene3D" id="1.20.1250.20">
    <property type="entry name" value="MFS general substrate transporter like domains"/>
    <property type="match status" value="1"/>
</dbReference>
<dbReference type="InterPro" id="IPR050171">
    <property type="entry name" value="MFS_Transporters"/>
</dbReference>
<evidence type="ECO:0000256" key="5">
    <source>
        <dbReference type="ARBA" id="ARBA00022989"/>
    </source>
</evidence>
<keyword evidence="6 7" id="KW-0472">Membrane</keyword>